<dbReference type="GO" id="GO:0008270">
    <property type="term" value="F:zinc ion binding"/>
    <property type="evidence" value="ECO:0007669"/>
    <property type="project" value="UniProtKB-UniRule"/>
</dbReference>
<dbReference type="Gene3D" id="2.60.40.1910">
    <property type="match status" value="1"/>
</dbReference>
<organism evidence="15 17">
    <name type="scientific">Sulfodiicoccus acidiphilus</name>
    <dbReference type="NCBI Taxonomy" id="1670455"/>
    <lineage>
        <taxon>Archaea</taxon>
        <taxon>Thermoproteota</taxon>
        <taxon>Thermoprotei</taxon>
        <taxon>Sulfolobales</taxon>
        <taxon>Sulfolobaceae</taxon>
        <taxon>Sulfodiicoccus</taxon>
    </lineage>
</organism>
<feature type="domain" description="Aminopeptidase N-like N-terminal" evidence="14">
    <location>
        <begin position="5"/>
        <end position="163"/>
    </location>
</feature>
<dbReference type="SUPFAM" id="SSF63737">
    <property type="entry name" value="Leukotriene A4 hydrolase N-terminal domain"/>
    <property type="match status" value="1"/>
</dbReference>
<dbReference type="InterPro" id="IPR042097">
    <property type="entry name" value="Aminopeptidase_N-like_N_sf"/>
</dbReference>
<comment type="cofactor">
    <cofactor evidence="9 11">
        <name>Zn(2+)</name>
        <dbReference type="ChEBI" id="CHEBI:29105"/>
    </cofactor>
    <text evidence="9 11">Binds 1 zinc ion per subunit.</text>
</comment>
<keyword evidence="3 11" id="KW-0645">Protease</keyword>
<evidence type="ECO:0000256" key="3">
    <source>
        <dbReference type="ARBA" id="ARBA00022670"/>
    </source>
</evidence>
<dbReference type="EC" id="3.4.11.-" evidence="11"/>
<dbReference type="KEGG" id="sacd:HS1genome_1606"/>
<dbReference type="InterPro" id="IPR050344">
    <property type="entry name" value="Peptidase_M1_aminopeptidases"/>
</dbReference>
<evidence type="ECO:0000256" key="11">
    <source>
        <dbReference type="RuleBase" id="RU364040"/>
    </source>
</evidence>
<dbReference type="GO" id="GO:0042277">
    <property type="term" value="F:peptide binding"/>
    <property type="evidence" value="ECO:0007669"/>
    <property type="project" value="TreeGrafter"/>
</dbReference>
<evidence type="ECO:0000256" key="9">
    <source>
        <dbReference type="PIRSR" id="PIRSR634016-3"/>
    </source>
</evidence>
<reference evidence="16" key="4">
    <citation type="submission" date="2020-09" db="EMBL/GenBank/DDBJ databases">
        <authorList>
            <person name="Sun Q."/>
            <person name="Ohkuma M."/>
        </authorList>
    </citation>
    <scope>NUCLEOTIDE SEQUENCE</scope>
    <source>
        <strain evidence="16">JCM 31740</strain>
    </source>
</reference>
<feature type="site" description="Transition state stabilizer" evidence="10">
    <location>
        <position position="354"/>
    </location>
</feature>
<dbReference type="EMBL" id="AP018553">
    <property type="protein sequence ID" value="BBD73217.1"/>
    <property type="molecule type" value="Genomic_DNA"/>
</dbReference>
<feature type="active site" description="Proton acceptor" evidence="8">
    <location>
        <position position="269"/>
    </location>
</feature>
<evidence type="ECO:0000313" key="15">
    <source>
        <dbReference type="EMBL" id="BBD73217.1"/>
    </source>
</evidence>
<dbReference type="GO" id="GO:0070006">
    <property type="term" value="F:metalloaminopeptidase activity"/>
    <property type="evidence" value="ECO:0007669"/>
    <property type="project" value="TreeGrafter"/>
</dbReference>
<reference evidence="17" key="2">
    <citation type="submission" date="2018-04" db="EMBL/GenBank/DDBJ databases">
        <title>Complete genome sequence of Sulfodiicoccus acidiphilus strain HS-1.</title>
        <authorList>
            <person name="Sakai H.D."/>
            <person name="Kurosawa N."/>
        </authorList>
    </citation>
    <scope>NUCLEOTIDE SEQUENCE [LARGE SCALE GENOMIC DNA]</scope>
    <source>
        <strain evidence="17">HS-1</strain>
    </source>
</reference>
<evidence type="ECO:0000256" key="7">
    <source>
        <dbReference type="ARBA" id="ARBA00023049"/>
    </source>
</evidence>
<dbReference type="FunFam" id="1.10.390.10:FF:000006">
    <property type="entry name" value="Puromycin-sensitive aminopeptidase"/>
    <property type="match status" value="1"/>
</dbReference>
<dbReference type="GO" id="GO:0005615">
    <property type="term" value="C:extracellular space"/>
    <property type="evidence" value="ECO:0007669"/>
    <property type="project" value="TreeGrafter"/>
</dbReference>
<evidence type="ECO:0000256" key="8">
    <source>
        <dbReference type="PIRSR" id="PIRSR634016-1"/>
    </source>
</evidence>
<keyword evidence="7 11" id="KW-0482">Metalloprotease</keyword>
<keyword evidence="17" id="KW-1185">Reference proteome</keyword>
<feature type="domain" description="Peptidase M1 membrane alanine aminopeptidase" evidence="12">
    <location>
        <begin position="197"/>
        <end position="413"/>
    </location>
</feature>
<dbReference type="SUPFAM" id="SSF55486">
    <property type="entry name" value="Metalloproteases ('zincins'), catalytic domain"/>
    <property type="match status" value="1"/>
</dbReference>
<evidence type="ECO:0000313" key="17">
    <source>
        <dbReference type="Proteomes" id="UP000276741"/>
    </source>
</evidence>
<dbReference type="GO" id="GO:0006508">
    <property type="term" value="P:proteolysis"/>
    <property type="evidence" value="ECO:0007669"/>
    <property type="project" value="UniProtKB-KW"/>
</dbReference>
<keyword evidence="2 11" id="KW-0031">Aminopeptidase</keyword>
<feature type="binding site" evidence="9">
    <location>
        <position position="268"/>
    </location>
    <ligand>
        <name>Zn(2+)</name>
        <dbReference type="ChEBI" id="CHEBI:29105"/>
        <note>catalytic</note>
    </ligand>
</feature>
<feature type="domain" description="ERAP1-like C-terminal" evidence="13">
    <location>
        <begin position="481"/>
        <end position="768"/>
    </location>
</feature>
<dbReference type="InterPro" id="IPR024571">
    <property type="entry name" value="ERAP1-like_C_dom"/>
</dbReference>
<keyword evidence="4 9" id="KW-0479">Metal-binding</keyword>
<dbReference type="Proteomes" id="UP000276741">
    <property type="component" value="Chromosome"/>
</dbReference>
<dbReference type="InterPro" id="IPR034016">
    <property type="entry name" value="M1_APN-typ"/>
</dbReference>
<dbReference type="Pfam" id="PF01433">
    <property type="entry name" value="Peptidase_M1"/>
    <property type="match status" value="1"/>
</dbReference>
<dbReference type="EMBL" id="BMQS01000031">
    <property type="protein sequence ID" value="GGU04855.1"/>
    <property type="molecule type" value="Genomic_DNA"/>
</dbReference>
<dbReference type="RefSeq" id="WP_126450343.1">
    <property type="nucleotide sequence ID" value="NZ_AP018553.1"/>
</dbReference>
<dbReference type="Gene3D" id="1.10.390.10">
    <property type="entry name" value="Neutral Protease Domain 2"/>
    <property type="match status" value="1"/>
</dbReference>
<protein>
    <recommendedName>
        <fullName evidence="11">Aminopeptidase</fullName>
        <ecNumber evidence="11">3.4.11.-</ecNumber>
    </recommendedName>
</protein>
<evidence type="ECO:0000256" key="4">
    <source>
        <dbReference type="ARBA" id="ARBA00022723"/>
    </source>
</evidence>
<dbReference type="AlphaFoldDB" id="A0A348B4W5"/>
<dbReference type="Pfam" id="PF17900">
    <property type="entry name" value="Peptidase_M1_N"/>
    <property type="match status" value="1"/>
</dbReference>
<reference evidence="15" key="3">
    <citation type="journal article" date="2019" name="BMC Res. Notes">
        <title>Complete genome sequence of the Sulfodiicoccus acidiphilus strain HS-1T, the first crenarchaeon that lacks polB3, isolated from an acidic hot spring in Ohwaku-dani, Hakone, Japan.</title>
        <authorList>
            <person name="Sakai H.D."/>
            <person name="Kurosawa N."/>
        </authorList>
    </citation>
    <scope>NUCLEOTIDE SEQUENCE</scope>
    <source>
        <strain evidence="15">HS-1</strain>
    </source>
</reference>
<evidence type="ECO:0000256" key="5">
    <source>
        <dbReference type="ARBA" id="ARBA00022801"/>
    </source>
</evidence>
<dbReference type="Gene3D" id="2.60.40.1730">
    <property type="entry name" value="tricorn interacting facor f3 domain"/>
    <property type="match status" value="1"/>
</dbReference>
<dbReference type="PANTHER" id="PTHR11533">
    <property type="entry name" value="PROTEASE M1 ZINC METALLOPROTEASE"/>
    <property type="match status" value="1"/>
</dbReference>
<dbReference type="InterPro" id="IPR027268">
    <property type="entry name" value="Peptidase_M4/M1_CTD_sf"/>
</dbReference>
<dbReference type="InterPro" id="IPR001930">
    <property type="entry name" value="Peptidase_M1"/>
</dbReference>
<dbReference type="GeneID" id="38667105"/>
<proteinExistence type="inferred from homology"/>
<sequence>MEVKRYDIYMDVDFKGLSYAGRVKAEMVADRLELNVVDLSVRSVKVDGKQVKFTYDGKLIRADVPVTDEVEVEFAAKVPDVLMGFYRASQGEYQMLSTQFEAIGARRMFPCVDHPGYKASFRLSVKVDSDLDVISNMPPEKVEEQGEKKVVHFAETPRMSTYLLYLGIGKFDYVQDKLGQLPIAVVTPPGQGTRGKYALEVAKGAVSFYENYFGIPYQLPKLHLITVPEFAAGAMENWGAITFRETALLVDDGSSEETRRRVAEVIAHELAHQWFGDLVTMKWWEDLWLNESFATFMAYKAVSSMHPEWNMWWEFVLSETAGAMRRDSLKETHPIHVPIAKEEEIEQIFDDISYGKGASVLRMIEAFMGEEDFRKGVSLYLKRYSYGNATAEMLWEALQEASGKPIVKVMGTWVSKAGHPVVKADLQGSRVKLAQRKFRFLDPEEDQWPIPLTYVADGMEGSILVEGKEHVLELGKEVGKFKLNRGQTGFYRSDYSDWDKALQASKDALDRWGVASDAFARLMSGNWTLREYLGFVSKFKEETEYLPAWEVSSQFSLLHSVLGESVKEVMVEFHRRQLQLWEGRGDSNARLYRGILARRLAVVDDSYGTKVAALAESYWSVEPEMRQAVLNGLALHSTRPFGRLLQLYREAKTDEERTRILTAMLTTDKQVDLALALGFLLSGEVKRQDAGRLVQVAAVNPWGRDVTWEWLRANFPALRRLYHATGILGRIMSGSLPYLGLGRVEEVERWATSLNVPEASVGIRVGLELLKVYQRLL</sequence>
<dbReference type="GO" id="GO:0043171">
    <property type="term" value="P:peptide catabolic process"/>
    <property type="evidence" value="ECO:0007669"/>
    <property type="project" value="TreeGrafter"/>
</dbReference>
<keyword evidence="5 11" id="KW-0378">Hydrolase</keyword>
<keyword evidence="6 9" id="KW-0862">Zinc</keyword>
<dbReference type="InterPro" id="IPR045357">
    <property type="entry name" value="Aminopeptidase_N-like_N"/>
</dbReference>
<evidence type="ECO:0000259" key="12">
    <source>
        <dbReference type="Pfam" id="PF01433"/>
    </source>
</evidence>
<evidence type="ECO:0000256" key="10">
    <source>
        <dbReference type="PIRSR" id="PIRSR634016-4"/>
    </source>
</evidence>
<evidence type="ECO:0000256" key="1">
    <source>
        <dbReference type="ARBA" id="ARBA00010136"/>
    </source>
</evidence>
<evidence type="ECO:0000256" key="2">
    <source>
        <dbReference type="ARBA" id="ARBA00022438"/>
    </source>
</evidence>
<dbReference type="Proteomes" id="UP000616143">
    <property type="component" value="Unassembled WGS sequence"/>
</dbReference>
<dbReference type="Gene3D" id="1.25.50.20">
    <property type="match status" value="1"/>
</dbReference>
<evidence type="ECO:0000259" key="13">
    <source>
        <dbReference type="Pfam" id="PF11838"/>
    </source>
</evidence>
<evidence type="ECO:0000313" key="16">
    <source>
        <dbReference type="EMBL" id="GGU04855.1"/>
    </source>
</evidence>
<feature type="binding site" evidence="9">
    <location>
        <position position="272"/>
    </location>
    <ligand>
        <name>Zn(2+)</name>
        <dbReference type="ChEBI" id="CHEBI:29105"/>
        <note>catalytic</note>
    </ligand>
</feature>
<dbReference type="CDD" id="cd09601">
    <property type="entry name" value="M1_APN-Q_like"/>
    <property type="match status" value="1"/>
</dbReference>
<dbReference type="PRINTS" id="PR00756">
    <property type="entry name" value="ALADIPTASE"/>
</dbReference>
<accession>A0A348B4W5</accession>
<dbReference type="Pfam" id="PF11838">
    <property type="entry name" value="ERAP1_C"/>
    <property type="match status" value="1"/>
</dbReference>
<dbReference type="GO" id="GO:0005737">
    <property type="term" value="C:cytoplasm"/>
    <property type="evidence" value="ECO:0007669"/>
    <property type="project" value="TreeGrafter"/>
</dbReference>
<name>A0A348B4W5_9CREN</name>
<evidence type="ECO:0000256" key="6">
    <source>
        <dbReference type="ARBA" id="ARBA00022833"/>
    </source>
</evidence>
<evidence type="ECO:0000259" key="14">
    <source>
        <dbReference type="Pfam" id="PF17900"/>
    </source>
</evidence>
<dbReference type="PANTHER" id="PTHR11533:SF174">
    <property type="entry name" value="PUROMYCIN-SENSITIVE AMINOPEPTIDASE-RELATED"/>
    <property type="match status" value="1"/>
</dbReference>
<reference evidence="16" key="1">
    <citation type="journal article" date="2014" name="Int. J. Syst. Evol. Microbiol.">
        <title>Complete genome sequence of Corynebacterium casei LMG S-19264T (=DSM 44701T), isolated from a smear-ripened cheese.</title>
        <authorList>
            <consortium name="US DOE Joint Genome Institute (JGI-PGF)"/>
            <person name="Walter F."/>
            <person name="Albersmeier A."/>
            <person name="Kalinowski J."/>
            <person name="Ruckert C."/>
        </authorList>
    </citation>
    <scope>NUCLEOTIDE SEQUENCE</scope>
    <source>
        <strain evidence="16">JCM 31740</strain>
    </source>
</reference>
<gene>
    <name evidence="16" type="ORF">GCM10007116_21800</name>
    <name evidence="15" type="ORF">HS1genome_1606</name>
</gene>
<comment type="similarity">
    <text evidence="1 11">Belongs to the peptidase M1 family.</text>
</comment>
<dbReference type="GO" id="GO:0016020">
    <property type="term" value="C:membrane"/>
    <property type="evidence" value="ECO:0007669"/>
    <property type="project" value="TreeGrafter"/>
</dbReference>
<dbReference type="InterPro" id="IPR014782">
    <property type="entry name" value="Peptidase_M1_dom"/>
</dbReference>
<dbReference type="OrthoDB" id="139771at2157"/>
<feature type="binding site" evidence="9">
    <location>
        <position position="291"/>
    </location>
    <ligand>
        <name>Zn(2+)</name>
        <dbReference type="ChEBI" id="CHEBI:29105"/>
        <note>catalytic</note>
    </ligand>
</feature>